<proteinExistence type="predicted"/>
<dbReference type="Ensembl" id="ENSAOWT00000020211.1">
    <property type="protein sequence ID" value="ENSAOWP00000017816.1"/>
    <property type="gene ID" value="ENSAOWG00000012167.1"/>
</dbReference>
<dbReference type="GO" id="GO:0006644">
    <property type="term" value="P:phospholipid metabolic process"/>
    <property type="evidence" value="ECO:0007669"/>
    <property type="project" value="InterPro"/>
</dbReference>
<dbReference type="Gene3D" id="1.20.90.10">
    <property type="entry name" value="Phospholipase A2 domain"/>
    <property type="match status" value="1"/>
</dbReference>
<dbReference type="GO" id="GO:0004623">
    <property type="term" value="F:phospholipase A2 activity"/>
    <property type="evidence" value="ECO:0007669"/>
    <property type="project" value="InterPro"/>
</dbReference>
<protein>
    <submittedName>
        <fullName evidence="1">Uncharacterized protein</fullName>
    </submittedName>
</protein>
<dbReference type="SUPFAM" id="SSF48619">
    <property type="entry name" value="Phospholipase A2, PLA2"/>
    <property type="match status" value="1"/>
</dbReference>
<dbReference type="GO" id="GO:0050482">
    <property type="term" value="P:arachidonate secretion"/>
    <property type="evidence" value="ECO:0007669"/>
    <property type="project" value="InterPro"/>
</dbReference>
<dbReference type="InterPro" id="IPR036444">
    <property type="entry name" value="PLipase_A2_dom_sf"/>
</dbReference>
<sequence>MGEQGRPEIKTIPEGWSCETCRCDKVVASCLAGALHSYNKSYRFYFKLKCRGSKLQC</sequence>
<evidence type="ECO:0000313" key="1">
    <source>
        <dbReference type="Ensembl" id="ENSAOWP00000017816.1"/>
    </source>
</evidence>
<evidence type="ECO:0000313" key="2">
    <source>
        <dbReference type="Proteomes" id="UP000694424"/>
    </source>
</evidence>
<reference evidence="1" key="2">
    <citation type="submission" date="2025-09" db="UniProtKB">
        <authorList>
            <consortium name="Ensembl"/>
        </authorList>
    </citation>
    <scope>IDENTIFICATION</scope>
</reference>
<accession>A0A8B9PZ78</accession>
<dbReference type="Proteomes" id="UP000694424">
    <property type="component" value="Unplaced"/>
</dbReference>
<reference evidence="1" key="1">
    <citation type="submission" date="2025-08" db="UniProtKB">
        <authorList>
            <consortium name="Ensembl"/>
        </authorList>
    </citation>
    <scope>IDENTIFICATION</scope>
</reference>
<keyword evidence="2" id="KW-1185">Reference proteome</keyword>
<name>A0A8B9PZ78_APTOW</name>
<dbReference type="AlphaFoldDB" id="A0A8B9PZ78"/>
<organism evidence="1 2">
    <name type="scientific">Apteryx owenii</name>
    <name type="common">Little spotted kiwi</name>
    <dbReference type="NCBI Taxonomy" id="8824"/>
    <lineage>
        <taxon>Eukaryota</taxon>
        <taxon>Metazoa</taxon>
        <taxon>Chordata</taxon>
        <taxon>Craniata</taxon>
        <taxon>Vertebrata</taxon>
        <taxon>Euteleostomi</taxon>
        <taxon>Archelosauria</taxon>
        <taxon>Archosauria</taxon>
        <taxon>Dinosauria</taxon>
        <taxon>Saurischia</taxon>
        <taxon>Theropoda</taxon>
        <taxon>Coelurosauria</taxon>
        <taxon>Aves</taxon>
        <taxon>Palaeognathae</taxon>
        <taxon>Apterygiformes</taxon>
        <taxon>Apterygidae</taxon>
        <taxon>Apteryx</taxon>
    </lineage>
</organism>